<keyword evidence="1" id="KW-0472">Membrane</keyword>
<evidence type="ECO:0000313" key="3">
    <source>
        <dbReference type="Proteomes" id="UP000241764"/>
    </source>
</evidence>
<feature type="transmembrane region" description="Helical" evidence="1">
    <location>
        <begin position="7"/>
        <end position="29"/>
    </location>
</feature>
<feature type="transmembrane region" description="Helical" evidence="1">
    <location>
        <begin position="127"/>
        <end position="149"/>
    </location>
</feature>
<sequence>MLNRLARFVGLIISIAAIGFVAMSVNRTFVTLRLELLSPSFVIAVAGSCIVYALILQLIGFSWYRLLLAVDRTAMELSSALIIFGRTQIYKYLPSNVLHMVGRYTLARKFGASHAALAFAQVAEIGMLVLSAAAVAAVLSFDFFAAALVQHGIDPAFLLIGLITTILVFAIGIILFVRRRLEKIGIRAIRNALIAFFCYLLFFIGNGLIVVALAASLSGTTNLPDPRILIGIGAAGWLLGFIIPGAPGGLGVREAVLIAGLTSVGVPPSSATAIALGHRLMSILGDGLVAVITLLIPHRTNK</sequence>
<feature type="transmembrane region" description="Helical" evidence="1">
    <location>
        <begin position="155"/>
        <end position="177"/>
    </location>
</feature>
<reference evidence="3" key="1">
    <citation type="submission" date="2017-11" db="EMBL/GenBank/DDBJ databases">
        <authorList>
            <person name="Kuznetsova I."/>
            <person name="Sazanova A."/>
            <person name="Chirak E."/>
            <person name="Safronova V."/>
            <person name="Willems A."/>
        </authorList>
    </citation>
    <scope>NUCLEOTIDE SEQUENCE [LARGE SCALE GENOMIC DNA]</scope>
    <source>
        <strain evidence="3">CCBAU 03422</strain>
    </source>
</reference>
<keyword evidence="3" id="KW-1185">Reference proteome</keyword>
<dbReference type="RefSeq" id="WP_106665946.1">
    <property type="nucleotide sequence ID" value="NZ_PGGM01000011.1"/>
</dbReference>
<dbReference type="EMBL" id="PGGM01000011">
    <property type="protein sequence ID" value="PSH61773.1"/>
    <property type="molecule type" value="Genomic_DNA"/>
</dbReference>
<evidence type="ECO:0000313" key="2">
    <source>
        <dbReference type="EMBL" id="PSH61773.1"/>
    </source>
</evidence>
<gene>
    <name evidence="2" type="ORF">CU103_20765</name>
</gene>
<accession>A0A2P7B5P6</accession>
<feature type="transmembrane region" description="Helical" evidence="1">
    <location>
        <begin position="227"/>
        <end position="243"/>
    </location>
</feature>
<dbReference type="AlphaFoldDB" id="A0A2P7B5P6"/>
<evidence type="ECO:0000256" key="1">
    <source>
        <dbReference type="SAM" id="Phobius"/>
    </source>
</evidence>
<evidence type="ECO:0008006" key="4">
    <source>
        <dbReference type="Google" id="ProtNLM"/>
    </source>
</evidence>
<name>A0A2P7B5P6_9HYPH</name>
<proteinExistence type="predicted"/>
<keyword evidence="1" id="KW-1133">Transmembrane helix</keyword>
<protein>
    <recommendedName>
        <fullName evidence="4">Lysylphosphatidylglycerol synthetase family protein</fullName>
    </recommendedName>
</protein>
<keyword evidence="1" id="KW-0812">Transmembrane</keyword>
<feature type="transmembrane region" description="Helical" evidence="1">
    <location>
        <begin position="41"/>
        <end position="64"/>
    </location>
</feature>
<dbReference type="Proteomes" id="UP000241764">
    <property type="component" value="Unassembled WGS sequence"/>
</dbReference>
<organism evidence="2 3">
    <name type="scientific">Phyllobacterium sophorae</name>
    <dbReference type="NCBI Taxonomy" id="1520277"/>
    <lineage>
        <taxon>Bacteria</taxon>
        <taxon>Pseudomonadati</taxon>
        <taxon>Pseudomonadota</taxon>
        <taxon>Alphaproteobacteria</taxon>
        <taxon>Hyphomicrobiales</taxon>
        <taxon>Phyllobacteriaceae</taxon>
        <taxon>Phyllobacterium</taxon>
    </lineage>
</organism>
<feature type="transmembrane region" description="Helical" evidence="1">
    <location>
        <begin position="189"/>
        <end position="215"/>
    </location>
</feature>
<comment type="caution">
    <text evidence="2">The sequence shown here is derived from an EMBL/GenBank/DDBJ whole genome shotgun (WGS) entry which is preliminary data.</text>
</comment>
<dbReference type="OrthoDB" id="2542372at2"/>
<feature type="transmembrane region" description="Helical" evidence="1">
    <location>
        <begin position="255"/>
        <end position="274"/>
    </location>
</feature>